<dbReference type="Proteomes" id="UP000623958">
    <property type="component" value="Unassembled WGS sequence"/>
</dbReference>
<reference evidence="3" key="2">
    <citation type="submission" date="2020-09" db="EMBL/GenBank/DDBJ databases">
        <authorList>
            <person name="Sun Q."/>
            <person name="Ohkuma M."/>
        </authorList>
    </citation>
    <scope>NUCLEOTIDE SEQUENCE</scope>
    <source>
        <strain evidence="3">JCM 13306</strain>
    </source>
</reference>
<dbReference type="PANTHER" id="PTHR40940">
    <property type="entry name" value="PROTEIN BATD-RELATED"/>
    <property type="match status" value="1"/>
</dbReference>
<evidence type="ECO:0000313" key="3">
    <source>
        <dbReference type="EMBL" id="GHH47681.1"/>
    </source>
</evidence>
<keyword evidence="4" id="KW-1185">Reference proteome</keyword>
<organism evidence="3 4">
    <name type="scientific">Xanthomonas boreopolis</name>
    <dbReference type="NCBI Taxonomy" id="86183"/>
    <lineage>
        <taxon>Bacteria</taxon>
        <taxon>Pseudomonadati</taxon>
        <taxon>Pseudomonadota</taxon>
        <taxon>Gammaproteobacteria</taxon>
        <taxon>Lysobacterales</taxon>
        <taxon>Lysobacteraceae</taxon>
        <taxon>Xanthomonas</taxon>
    </lineage>
</organism>
<feature type="transmembrane region" description="Helical" evidence="2">
    <location>
        <begin position="409"/>
        <end position="431"/>
    </location>
</feature>
<protein>
    <submittedName>
        <fullName evidence="3">Membrane protein</fullName>
    </submittedName>
</protein>
<reference evidence="3" key="1">
    <citation type="journal article" date="2014" name="Int. J. Syst. Evol. Microbiol.">
        <title>Complete genome sequence of Corynebacterium casei LMG S-19264T (=DSM 44701T), isolated from a smear-ripened cheese.</title>
        <authorList>
            <consortium name="US DOE Joint Genome Institute (JGI-PGF)"/>
            <person name="Walter F."/>
            <person name="Albersmeier A."/>
            <person name="Kalinowski J."/>
            <person name="Ruckert C."/>
        </authorList>
    </citation>
    <scope>NUCLEOTIDE SEQUENCE</scope>
    <source>
        <strain evidence="3">JCM 13306</strain>
    </source>
</reference>
<evidence type="ECO:0000313" key="4">
    <source>
        <dbReference type="Proteomes" id="UP000623958"/>
    </source>
</evidence>
<feature type="region of interest" description="Disordered" evidence="1">
    <location>
        <begin position="528"/>
        <end position="549"/>
    </location>
</feature>
<evidence type="ECO:0000256" key="1">
    <source>
        <dbReference type="SAM" id="MobiDB-lite"/>
    </source>
</evidence>
<dbReference type="PANTHER" id="PTHR40940:SF1">
    <property type="entry name" value="PROTEIN BATD"/>
    <property type="match status" value="1"/>
</dbReference>
<accession>A0A919F5E0</accession>
<keyword evidence="2" id="KW-0472">Membrane</keyword>
<keyword evidence="2" id="KW-0812">Transmembrane</keyword>
<dbReference type="EMBL" id="BNBA01000002">
    <property type="protein sequence ID" value="GHH47681.1"/>
    <property type="molecule type" value="Genomic_DNA"/>
</dbReference>
<name>A0A919F5E0_9XANT</name>
<keyword evidence="2" id="KW-1133">Transmembrane helix</keyword>
<comment type="caution">
    <text evidence="3">The sequence shown here is derived from an EMBL/GenBank/DDBJ whole genome shotgun (WGS) entry which is preliminary data.</text>
</comment>
<dbReference type="InterPro" id="IPR025738">
    <property type="entry name" value="BatD"/>
</dbReference>
<proteinExistence type="predicted"/>
<dbReference type="Pfam" id="PF13584">
    <property type="entry name" value="BatD"/>
    <property type="match status" value="1"/>
</dbReference>
<feature type="region of interest" description="Disordered" evidence="1">
    <location>
        <begin position="369"/>
        <end position="400"/>
    </location>
</feature>
<gene>
    <name evidence="3" type="ORF">GCM10009090_04500</name>
</gene>
<evidence type="ECO:0000256" key="2">
    <source>
        <dbReference type="SAM" id="Phobius"/>
    </source>
</evidence>
<dbReference type="AlphaFoldDB" id="A0A919F5E0"/>
<sequence>MLLLALAGAAQAETRAWLDRDAVAVGEPVTLNIETDQGSVVPDYSPLRGDFSLSGESSSRQMQVVNGAMSVRALFGVVLTPRRAGDLAIPALRVGGETTAPLRLRVSGDARDAAPAAVQGNERVFVETVVDDKQPYVQQSVGVVVRLYFATQLASGELDLATPDGASLQRVGDDVSSVKTVNGRQYNVVERRFLLVPERSGPLALPGARFDGRAIGGFFDDFFDRGSGTLSARGASQTLQVRAQPDDAPQPWLPLHDLRLRYTATPQQAIAGQAVQVVVEATAEGATRSQFPDLPTPTVADAQVFAEPAQYDERFVGGTPQLKLTRRYSIVPNRAGALVVPGLRMDWWDVAAGAAREARLPDIKLQVAPGSGGFATPPPPVPAQSAPAEASTRAPGNDVEAGAAAPRPWRWIGLAGLFALLWLATLAWALVRRPAARAPAAAVAKGSGATPAPCYALADLRRALDADGLDEVGRVLCAMGGVPDLDQVVAKLDSAPQREAIVRLQRARWAGEGDVAGARQALREAFRQGPQWRAAAPREQDALESLYPR</sequence>